<comment type="similarity">
    <text evidence="4">Belongs to the FlgA family.</text>
</comment>
<evidence type="ECO:0000256" key="1">
    <source>
        <dbReference type="ARBA" id="ARBA00004418"/>
    </source>
</evidence>
<proteinExistence type="inferred from homology"/>
<dbReference type="PANTHER" id="PTHR36307">
    <property type="entry name" value="FLAGELLA BASAL BODY P-RING FORMATION PROTEIN FLGA"/>
    <property type="match status" value="1"/>
</dbReference>
<protein>
    <recommendedName>
        <fullName evidence="4">Flagella basal body P-ring formation protein FlgA</fullName>
    </recommendedName>
</protein>
<comment type="subcellular location">
    <subcellularLocation>
        <location evidence="1 4">Periplasm</location>
    </subcellularLocation>
</comment>
<dbReference type="GO" id="GO:0042597">
    <property type="term" value="C:periplasmic space"/>
    <property type="evidence" value="ECO:0007669"/>
    <property type="project" value="UniProtKB-SubCell"/>
</dbReference>
<feature type="domain" description="SAF" evidence="5">
    <location>
        <begin position="124"/>
        <end position="186"/>
    </location>
</feature>
<comment type="caution">
    <text evidence="6">The sequence shown here is derived from an EMBL/GenBank/DDBJ whole genome shotgun (WGS) entry which is preliminary data.</text>
</comment>
<evidence type="ECO:0000256" key="2">
    <source>
        <dbReference type="ARBA" id="ARBA00022729"/>
    </source>
</evidence>
<accession>A0A2S9GVU8</accession>
<dbReference type="Proteomes" id="UP000237839">
    <property type="component" value="Unassembled WGS sequence"/>
</dbReference>
<dbReference type="Pfam" id="PF13144">
    <property type="entry name" value="ChapFlgA"/>
    <property type="match status" value="1"/>
</dbReference>
<keyword evidence="6" id="KW-0966">Cell projection</keyword>
<dbReference type="InterPro" id="IPR017585">
    <property type="entry name" value="SAF_FlgA"/>
</dbReference>
<dbReference type="Gene3D" id="3.90.1210.10">
    <property type="entry name" value="Antifreeze-like/N-acetylneuraminic acid synthase C-terminal domain"/>
    <property type="match status" value="1"/>
</dbReference>
<evidence type="ECO:0000313" key="7">
    <source>
        <dbReference type="Proteomes" id="UP000237839"/>
    </source>
</evidence>
<dbReference type="PANTHER" id="PTHR36307:SF1">
    <property type="entry name" value="FLAGELLA BASAL BODY P-RING FORMATION PROTEIN FLGA"/>
    <property type="match status" value="1"/>
</dbReference>
<dbReference type="EMBL" id="PUGF01000018">
    <property type="protein sequence ID" value="PRC91831.1"/>
    <property type="molecule type" value="Genomic_DNA"/>
</dbReference>
<keyword evidence="6" id="KW-0282">Flagellum</keyword>
<keyword evidence="7" id="KW-1185">Reference proteome</keyword>
<keyword evidence="6" id="KW-0969">Cilium</keyword>
<evidence type="ECO:0000256" key="4">
    <source>
        <dbReference type="RuleBase" id="RU362063"/>
    </source>
</evidence>
<dbReference type="NCBIfam" id="TIGR03170">
    <property type="entry name" value="flgA_cterm"/>
    <property type="match status" value="1"/>
</dbReference>
<dbReference type="InterPro" id="IPR039246">
    <property type="entry name" value="Flagellar_FlgA"/>
</dbReference>
<organism evidence="6 7">
    <name type="scientific">Solimicrobium silvestre</name>
    <dbReference type="NCBI Taxonomy" id="2099400"/>
    <lineage>
        <taxon>Bacteria</taxon>
        <taxon>Pseudomonadati</taxon>
        <taxon>Pseudomonadota</taxon>
        <taxon>Betaproteobacteria</taxon>
        <taxon>Burkholderiales</taxon>
        <taxon>Oxalobacteraceae</taxon>
        <taxon>Solimicrobium</taxon>
    </lineage>
</organism>
<keyword evidence="4" id="KW-1005">Bacterial flagellum biogenesis</keyword>
<dbReference type="Pfam" id="PF17656">
    <property type="entry name" value="ChapFlgA_N"/>
    <property type="match status" value="1"/>
</dbReference>
<keyword evidence="3 4" id="KW-0574">Periplasm</keyword>
<gene>
    <name evidence="6" type="ORF">S2091_3387</name>
</gene>
<dbReference type="RefSeq" id="WP_165795011.1">
    <property type="nucleotide sequence ID" value="NZ_PUGF01000018.1"/>
</dbReference>
<comment type="function">
    <text evidence="4">Involved in the assembly process of the P-ring formation. It may associate with FlgF on the rod constituting a structure essential for the P-ring assembly or may act as a modulator protein for the P-ring assembly.</text>
</comment>
<sequence length="248" mass="25855">MKPAVITMLGSIHLLLQVGLGLTTLACVPLHAAEDKQNLQEIRETVKQYLNKESAGISSTSTGTNTVTTEVGAIDSRLNLAPCAALEAFMPGGSHLWGKTTVGVRCLAPQLWVIYVPGVVKIWGNYYVAAKSIAQGQTITEADISTVKGDLTTLASGIVTEPSQALGHTSTMSLAAGIPLRQDGLHLQQVVLQGQTIRLISSGAGFNVSTEAQALNSASEGQLVKVKINSGQVLSGIAKSGGIVEVRN</sequence>
<dbReference type="Gene3D" id="2.30.30.760">
    <property type="match status" value="1"/>
</dbReference>
<evidence type="ECO:0000256" key="3">
    <source>
        <dbReference type="ARBA" id="ARBA00022764"/>
    </source>
</evidence>
<dbReference type="GO" id="GO:0044780">
    <property type="term" value="P:bacterial-type flagellum assembly"/>
    <property type="evidence" value="ECO:0007669"/>
    <property type="project" value="InterPro"/>
</dbReference>
<dbReference type="InterPro" id="IPR013974">
    <property type="entry name" value="SAF"/>
</dbReference>
<reference evidence="6 7" key="1">
    <citation type="submission" date="2018-02" db="EMBL/GenBank/DDBJ databases">
        <title>Solimicrobium silvestre gen. nov., sp. nov., isolated from alpine forest soil.</title>
        <authorList>
            <person name="Margesin R."/>
            <person name="Albuquerque L."/>
            <person name="Zhang D.-C."/>
            <person name="Froufe H.J.C."/>
            <person name="Severino R."/>
            <person name="Roxo I."/>
            <person name="Egas C."/>
            <person name="Da Costa M.S."/>
        </authorList>
    </citation>
    <scope>NUCLEOTIDE SEQUENCE [LARGE SCALE GENOMIC DNA]</scope>
    <source>
        <strain evidence="6 7">S20-91</strain>
    </source>
</reference>
<name>A0A2S9GVU8_9BURK</name>
<keyword evidence="2" id="KW-0732">Signal</keyword>
<dbReference type="AlphaFoldDB" id="A0A2S9GVU8"/>
<dbReference type="CDD" id="cd11614">
    <property type="entry name" value="SAF_CpaB_FlgA_like"/>
    <property type="match status" value="1"/>
</dbReference>
<dbReference type="SMART" id="SM00858">
    <property type="entry name" value="SAF"/>
    <property type="match status" value="1"/>
</dbReference>
<evidence type="ECO:0000313" key="6">
    <source>
        <dbReference type="EMBL" id="PRC91831.1"/>
    </source>
</evidence>
<dbReference type="PROSITE" id="PS51257">
    <property type="entry name" value="PROKAR_LIPOPROTEIN"/>
    <property type="match status" value="1"/>
</dbReference>
<evidence type="ECO:0000259" key="5">
    <source>
        <dbReference type="SMART" id="SM00858"/>
    </source>
</evidence>
<dbReference type="InterPro" id="IPR041231">
    <property type="entry name" value="FlgA_N"/>
</dbReference>